<feature type="signal peptide" evidence="1">
    <location>
        <begin position="1"/>
        <end position="22"/>
    </location>
</feature>
<evidence type="ECO:0000256" key="1">
    <source>
        <dbReference type="SAM" id="SignalP"/>
    </source>
</evidence>
<accession>A0ABX7WMW4</accession>
<keyword evidence="1" id="KW-0732">Signal</keyword>
<dbReference type="RefSeq" id="WP_210221147.1">
    <property type="nucleotide sequence ID" value="NZ_CP072801.1"/>
</dbReference>
<dbReference type="EMBL" id="CP072801">
    <property type="protein sequence ID" value="QTR44690.1"/>
    <property type="molecule type" value="Genomic_DNA"/>
</dbReference>
<feature type="chain" id="PRO_5045462836" evidence="1">
    <location>
        <begin position="23"/>
        <end position="101"/>
    </location>
</feature>
<evidence type="ECO:0000313" key="2">
    <source>
        <dbReference type="EMBL" id="QTR44690.1"/>
    </source>
</evidence>
<gene>
    <name evidence="2" type="ORF">J9253_11630</name>
</gene>
<dbReference type="Proteomes" id="UP000672039">
    <property type="component" value="Chromosome"/>
</dbReference>
<dbReference type="PROSITE" id="PS51257">
    <property type="entry name" value="PROKAR_LIPOPROTEIN"/>
    <property type="match status" value="1"/>
</dbReference>
<evidence type="ECO:0000313" key="3">
    <source>
        <dbReference type="Proteomes" id="UP000672039"/>
    </source>
</evidence>
<keyword evidence="3" id="KW-1185">Reference proteome</keyword>
<protein>
    <submittedName>
        <fullName evidence="2">Uncharacterized protein</fullName>
    </submittedName>
</protein>
<sequence length="101" mass="9993">MKSQYWKLSTSTVLLTLLTACGGGSGGGNTTDNGGGTSTSTSASRVQAIANASMTAQATDVTDPVGLQQDITSVFGAADGTPIPVNTGDTVQTVINRAAGQ</sequence>
<name>A0ABX7WMW4_9GAMM</name>
<proteinExistence type="predicted"/>
<reference evidence="2 3" key="1">
    <citation type="submission" date="2021-04" db="EMBL/GenBank/DDBJ databases">
        <title>Genomics, taxonomy and metabolism of representatives of sulfur bacteria of the genus Thiothrix: Thiothrix fructosivorans QT, Thiothrix unzii A1T and three new species, Thiothrix subterranea sp. nov., Thiothrix litoralis sp. nov. and 'Candidatus Thiothrix anitrata' sp. nov.</title>
        <authorList>
            <person name="Ravin N.V."/>
            <person name="Smolyakov D."/>
            <person name="Rudenko T.S."/>
            <person name="Mardanov A.V."/>
            <person name="Beletsky A.V."/>
            <person name="Markov N.D."/>
            <person name="Fomenkov A.I."/>
            <person name="Roberts R.J."/>
            <person name="Karnachuk O.V."/>
            <person name="Novikov A."/>
            <person name="Grabovich M.Y."/>
        </authorList>
    </citation>
    <scope>NUCLEOTIDE SEQUENCE [LARGE SCALE GENOMIC DNA]</scope>
    <source>
        <strain evidence="2 3">AS</strain>
    </source>
</reference>
<organism evidence="2 3">
    <name type="scientific">Thiothrix litoralis</name>
    <dbReference type="NCBI Taxonomy" id="2891210"/>
    <lineage>
        <taxon>Bacteria</taxon>
        <taxon>Pseudomonadati</taxon>
        <taxon>Pseudomonadota</taxon>
        <taxon>Gammaproteobacteria</taxon>
        <taxon>Thiotrichales</taxon>
        <taxon>Thiotrichaceae</taxon>
        <taxon>Thiothrix</taxon>
    </lineage>
</organism>